<name>A0ABY0XMJ0_9PSED</name>
<evidence type="ECO:0000256" key="3">
    <source>
        <dbReference type="ARBA" id="ARBA00012640"/>
    </source>
</evidence>
<comment type="catalytic activity">
    <reaction evidence="10">
        <text>O-phospho-D-serine + H2O = D-serine + phosphate</text>
        <dbReference type="Rhea" id="RHEA:24873"/>
        <dbReference type="ChEBI" id="CHEBI:15377"/>
        <dbReference type="ChEBI" id="CHEBI:35247"/>
        <dbReference type="ChEBI" id="CHEBI:43474"/>
        <dbReference type="ChEBI" id="CHEBI:58680"/>
        <dbReference type="EC" id="3.1.3.3"/>
    </reaction>
</comment>
<keyword evidence="11" id="KW-0732">Signal</keyword>
<sequence length="339" mass="37629">MKTVRSLRFLFITLVGALVLATNIAHAADPLPLWHDGIAKQSIVDFVEKVTKPGSPDFVPAAERIATFDNDGTLWCEQPMPVQLYFALDRVKALAPQHPEWKTQEPFSSLLKGDLKTALAGGDHALLELIMATHAGMTTVEFEQVVKDWLATATHPKTGKHYTEMVYQPMLEVLAYLRENGFKTYIVSGGGIEFMRVWTEQVYGVPPEQVVGSSIKTQFELRDGKPVIVRLPELNFIDDKGGKPVGINQFIGRRPIAAFGNSSGDQEMLEYTQGGKGARLMLLVLHDDATREYAYGPARGLPDVKLGAFPAALDEQAKNQGWIVVSMKDDWKRIFAFDK</sequence>
<comment type="catalytic activity">
    <reaction evidence="9">
        <text>O-phospho-L-serine + H2O = L-serine + phosphate</text>
        <dbReference type="Rhea" id="RHEA:21208"/>
        <dbReference type="ChEBI" id="CHEBI:15377"/>
        <dbReference type="ChEBI" id="CHEBI:33384"/>
        <dbReference type="ChEBI" id="CHEBI:43474"/>
        <dbReference type="ChEBI" id="CHEBI:57524"/>
        <dbReference type="EC" id="3.1.3.3"/>
    </reaction>
</comment>
<evidence type="ECO:0000256" key="11">
    <source>
        <dbReference type="SAM" id="SignalP"/>
    </source>
</evidence>
<keyword evidence="5" id="KW-0479">Metal-binding</keyword>
<proteinExistence type="predicted"/>
<keyword evidence="8" id="KW-0718">Serine biosynthesis</keyword>
<evidence type="ECO:0000256" key="5">
    <source>
        <dbReference type="ARBA" id="ARBA00022723"/>
    </source>
</evidence>
<evidence type="ECO:0000313" key="13">
    <source>
        <dbReference type="Proteomes" id="UP000199665"/>
    </source>
</evidence>
<organism evidence="12 13">
    <name type="scientific">Pseudomonas mohnii</name>
    <dbReference type="NCBI Taxonomy" id="395600"/>
    <lineage>
        <taxon>Bacteria</taxon>
        <taxon>Pseudomonadati</taxon>
        <taxon>Pseudomonadota</taxon>
        <taxon>Gammaproteobacteria</taxon>
        <taxon>Pseudomonadales</taxon>
        <taxon>Pseudomonadaceae</taxon>
        <taxon>Pseudomonas</taxon>
    </lineage>
</organism>
<evidence type="ECO:0000256" key="4">
    <source>
        <dbReference type="ARBA" id="ARBA00022605"/>
    </source>
</evidence>
<evidence type="ECO:0000313" key="12">
    <source>
        <dbReference type="EMBL" id="SEB68917.1"/>
    </source>
</evidence>
<keyword evidence="7" id="KW-0460">Magnesium</keyword>
<keyword evidence="4" id="KW-0028">Amino-acid biosynthesis</keyword>
<evidence type="ECO:0000256" key="9">
    <source>
        <dbReference type="ARBA" id="ARBA00048138"/>
    </source>
</evidence>
<dbReference type="Pfam" id="PF12710">
    <property type="entry name" value="HAD"/>
    <property type="match status" value="1"/>
</dbReference>
<evidence type="ECO:0000256" key="10">
    <source>
        <dbReference type="ARBA" id="ARBA00048523"/>
    </source>
</evidence>
<dbReference type="Gene3D" id="3.40.50.1000">
    <property type="entry name" value="HAD superfamily/HAD-like"/>
    <property type="match status" value="1"/>
</dbReference>
<keyword evidence="6" id="KW-0378">Hydrolase</keyword>
<feature type="chain" id="PRO_5045699260" description="phosphoserine phosphatase" evidence="11">
    <location>
        <begin position="28"/>
        <end position="339"/>
    </location>
</feature>
<accession>A0ABY0XMJ0</accession>
<evidence type="ECO:0000256" key="8">
    <source>
        <dbReference type="ARBA" id="ARBA00023299"/>
    </source>
</evidence>
<evidence type="ECO:0000256" key="1">
    <source>
        <dbReference type="ARBA" id="ARBA00001946"/>
    </source>
</evidence>
<dbReference type="PANTHER" id="PTHR43344">
    <property type="entry name" value="PHOSPHOSERINE PHOSPHATASE"/>
    <property type="match status" value="1"/>
</dbReference>
<dbReference type="SUPFAM" id="SSF56784">
    <property type="entry name" value="HAD-like"/>
    <property type="match status" value="1"/>
</dbReference>
<evidence type="ECO:0000256" key="7">
    <source>
        <dbReference type="ARBA" id="ARBA00022842"/>
    </source>
</evidence>
<protein>
    <recommendedName>
        <fullName evidence="3">phosphoserine phosphatase</fullName>
        <ecNumber evidence="3">3.1.3.3</ecNumber>
    </recommendedName>
</protein>
<dbReference type="InterPro" id="IPR023214">
    <property type="entry name" value="HAD_sf"/>
</dbReference>
<dbReference type="InterPro" id="IPR036412">
    <property type="entry name" value="HAD-like_sf"/>
</dbReference>
<evidence type="ECO:0000256" key="2">
    <source>
        <dbReference type="ARBA" id="ARBA00005135"/>
    </source>
</evidence>
<dbReference type="RefSeq" id="WP_047529495.1">
    <property type="nucleotide sequence ID" value="NZ_FNRV01000001.1"/>
</dbReference>
<gene>
    <name evidence="12" type="ORF">SAMN05216205_0350</name>
</gene>
<dbReference type="EMBL" id="FNRV01000001">
    <property type="protein sequence ID" value="SEB68917.1"/>
    <property type="molecule type" value="Genomic_DNA"/>
</dbReference>
<feature type="signal peptide" evidence="11">
    <location>
        <begin position="1"/>
        <end position="27"/>
    </location>
</feature>
<dbReference type="InterPro" id="IPR050582">
    <property type="entry name" value="HAD-like_SerB"/>
</dbReference>
<comment type="cofactor">
    <cofactor evidence="1">
        <name>Mg(2+)</name>
        <dbReference type="ChEBI" id="CHEBI:18420"/>
    </cofactor>
</comment>
<dbReference type="EC" id="3.1.3.3" evidence="3"/>
<comment type="caution">
    <text evidence="12">The sequence shown here is derived from an EMBL/GenBank/DDBJ whole genome shotgun (WGS) entry which is preliminary data.</text>
</comment>
<dbReference type="Proteomes" id="UP000199665">
    <property type="component" value="Unassembled WGS sequence"/>
</dbReference>
<keyword evidence="13" id="KW-1185">Reference proteome</keyword>
<evidence type="ECO:0000256" key="6">
    <source>
        <dbReference type="ARBA" id="ARBA00022801"/>
    </source>
</evidence>
<reference evidence="12 13" key="1">
    <citation type="submission" date="2016-10" db="EMBL/GenBank/DDBJ databases">
        <authorList>
            <person name="Varghese N."/>
            <person name="Submissions S."/>
        </authorList>
    </citation>
    <scope>NUCLEOTIDE SEQUENCE [LARGE SCALE GENOMIC DNA]</scope>
    <source>
        <strain evidence="12 13">DSM 18327</strain>
    </source>
</reference>
<dbReference type="PANTHER" id="PTHR43344:SF2">
    <property type="entry name" value="PHOSPHOSERINE PHOSPHATASE"/>
    <property type="match status" value="1"/>
</dbReference>
<comment type="pathway">
    <text evidence="2">Amino-acid biosynthesis; L-serine biosynthesis; L-serine from 3-phospho-D-glycerate: step 3/3.</text>
</comment>